<gene>
    <name evidence="2" type="ORF">K452DRAFT_283382</name>
</gene>
<proteinExistence type="predicted"/>
<name>A0A6A6BQR4_9PEZI</name>
<evidence type="ECO:0000313" key="3">
    <source>
        <dbReference type="Proteomes" id="UP000799438"/>
    </source>
</evidence>
<evidence type="ECO:0000256" key="1">
    <source>
        <dbReference type="SAM" id="SignalP"/>
    </source>
</evidence>
<sequence length="71" mass="7850">MIGTNLLLITIFGTLPQLPAPLQAIVALWGATRRLQHVRMDIVSLPARCFQSDFAKRETYQPTSTKLAPDG</sequence>
<feature type="signal peptide" evidence="1">
    <location>
        <begin position="1"/>
        <end position="24"/>
    </location>
</feature>
<protein>
    <submittedName>
        <fullName evidence="2">Uncharacterized protein</fullName>
    </submittedName>
</protein>
<organism evidence="2 3">
    <name type="scientific">Aplosporella prunicola CBS 121167</name>
    <dbReference type="NCBI Taxonomy" id="1176127"/>
    <lineage>
        <taxon>Eukaryota</taxon>
        <taxon>Fungi</taxon>
        <taxon>Dikarya</taxon>
        <taxon>Ascomycota</taxon>
        <taxon>Pezizomycotina</taxon>
        <taxon>Dothideomycetes</taxon>
        <taxon>Dothideomycetes incertae sedis</taxon>
        <taxon>Botryosphaeriales</taxon>
        <taxon>Aplosporellaceae</taxon>
        <taxon>Aplosporella</taxon>
    </lineage>
</organism>
<dbReference type="GeneID" id="54297260"/>
<accession>A0A6A6BQR4</accession>
<dbReference type="AlphaFoldDB" id="A0A6A6BQR4"/>
<keyword evidence="3" id="KW-1185">Reference proteome</keyword>
<dbReference type="RefSeq" id="XP_033401810.1">
    <property type="nucleotide sequence ID" value="XM_033539764.1"/>
</dbReference>
<dbReference type="EMBL" id="ML995476">
    <property type="protein sequence ID" value="KAF2146098.1"/>
    <property type="molecule type" value="Genomic_DNA"/>
</dbReference>
<evidence type="ECO:0000313" key="2">
    <source>
        <dbReference type="EMBL" id="KAF2146098.1"/>
    </source>
</evidence>
<keyword evidence="1" id="KW-0732">Signal</keyword>
<dbReference type="Proteomes" id="UP000799438">
    <property type="component" value="Unassembled WGS sequence"/>
</dbReference>
<reference evidence="2" key="1">
    <citation type="journal article" date="2020" name="Stud. Mycol.">
        <title>101 Dothideomycetes genomes: a test case for predicting lifestyles and emergence of pathogens.</title>
        <authorList>
            <person name="Haridas S."/>
            <person name="Albert R."/>
            <person name="Binder M."/>
            <person name="Bloem J."/>
            <person name="Labutti K."/>
            <person name="Salamov A."/>
            <person name="Andreopoulos B."/>
            <person name="Baker S."/>
            <person name="Barry K."/>
            <person name="Bills G."/>
            <person name="Bluhm B."/>
            <person name="Cannon C."/>
            <person name="Castanera R."/>
            <person name="Culley D."/>
            <person name="Daum C."/>
            <person name="Ezra D."/>
            <person name="Gonzalez J."/>
            <person name="Henrissat B."/>
            <person name="Kuo A."/>
            <person name="Liang C."/>
            <person name="Lipzen A."/>
            <person name="Lutzoni F."/>
            <person name="Magnuson J."/>
            <person name="Mondo S."/>
            <person name="Nolan M."/>
            <person name="Ohm R."/>
            <person name="Pangilinan J."/>
            <person name="Park H.-J."/>
            <person name="Ramirez L."/>
            <person name="Alfaro M."/>
            <person name="Sun H."/>
            <person name="Tritt A."/>
            <person name="Yoshinaga Y."/>
            <person name="Zwiers L.-H."/>
            <person name="Turgeon B."/>
            <person name="Goodwin S."/>
            <person name="Spatafora J."/>
            <person name="Crous P."/>
            <person name="Grigoriev I."/>
        </authorList>
    </citation>
    <scope>NUCLEOTIDE SEQUENCE</scope>
    <source>
        <strain evidence="2">CBS 121167</strain>
    </source>
</reference>
<feature type="chain" id="PRO_5025573329" evidence="1">
    <location>
        <begin position="25"/>
        <end position="71"/>
    </location>
</feature>